<comment type="caution">
    <text evidence="1">The sequence shown here is derived from an EMBL/GenBank/DDBJ whole genome shotgun (WGS) entry which is preliminary data.</text>
</comment>
<protein>
    <submittedName>
        <fullName evidence="1">Uncharacterized protein</fullName>
    </submittedName>
</protein>
<name>A0A9X2D220_9GAMM</name>
<evidence type="ECO:0000313" key="1">
    <source>
        <dbReference type="EMBL" id="MCL9684991.1"/>
    </source>
</evidence>
<gene>
    <name evidence="1" type="ORF">LOX96_12865</name>
</gene>
<evidence type="ECO:0000313" key="2">
    <source>
        <dbReference type="Proteomes" id="UP001139721"/>
    </source>
</evidence>
<sequence length="357" mass="40664">MIDISVKARKKPNTVRAFMPKYQLPPLVFYETHADNSVSTFIIDNLDYFQKVGYKTICVELEVGQTLDDTIQQISGMLPKFVQQFNHMNSKDPKYQTMLAQMRTVSGKQLFFLSLRDSHFIFRGIDMPVPDQIKHGLNSPQRNSLLTANIIKNAKEFDGAIIVITGLGHYSLQQLIKKDDPENAEQYLWVHLHNPTYATDARQALVSTYEREGYDKYFPLGLSIFQSSNEQLSSEIKKAISKKCYTYEDEDLDTSTARILKSVIGSDVSAHFRADGEKYVDALIPLKKAAENHHQEPEQFLTNLTTTLKNVRYEVQGLSSASHSKKESYVIIREINTREVAESITELKTSLKPPAMN</sequence>
<dbReference type="RefSeq" id="WP_250422430.1">
    <property type="nucleotide sequence ID" value="NZ_JAJKBJ010000017.1"/>
</dbReference>
<organism evidence="1 2">
    <name type="scientific">Legionella maioricensis</name>
    <dbReference type="NCBI Taxonomy" id="2896528"/>
    <lineage>
        <taxon>Bacteria</taxon>
        <taxon>Pseudomonadati</taxon>
        <taxon>Pseudomonadota</taxon>
        <taxon>Gammaproteobacteria</taxon>
        <taxon>Legionellales</taxon>
        <taxon>Legionellaceae</taxon>
        <taxon>Legionella</taxon>
    </lineage>
</organism>
<dbReference type="Proteomes" id="UP001139721">
    <property type="component" value="Unassembled WGS sequence"/>
</dbReference>
<accession>A0A9X2D220</accession>
<proteinExistence type="predicted"/>
<dbReference type="EMBL" id="JAJKBJ010000017">
    <property type="protein sequence ID" value="MCL9684991.1"/>
    <property type="molecule type" value="Genomic_DNA"/>
</dbReference>
<dbReference type="AlphaFoldDB" id="A0A9X2D220"/>
<keyword evidence="2" id="KW-1185">Reference proteome</keyword>
<reference evidence="1" key="1">
    <citation type="submission" date="2021-11" db="EMBL/GenBank/DDBJ databases">
        <title>Legionella maioricencis sp. nov., a new species isolated from hot water samples in Mallorca.</title>
        <authorList>
            <person name="Crespi S."/>
            <person name="Drasar V."/>
            <person name="Salva-Serra F."/>
            <person name="Jaen-Luchoro D."/>
            <person name="Pineiro-Iglesias B."/>
            <person name="Aliaga F."/>
            <person name="Fernandez-Juarez V."/>
            <person name="Coll G."/>
            <person name="Moore E.R.B."/>
            <person name="Bennasar-Figueras A."/>
        </authorList>
    </citation>
    <scope>NUCLEOTIDE SEQUENCE</scope>
    <source>
        <strain evidence="1">HCPI-6</strain>
    </source>
</reference>